<feature type="region of interest" description="Disordered" evidence="1">
    <location>
        <begin position="1"/>
        <end position="73"/>
    </location>
</feature>
<gene>
    <name evidence="2" type="ORF">K491DRAFT_274067</name>
</gene>
<accession>A0A6A6TEV7</accession>
<dbReference type="Proteomes" id="UP000799324">
    <property type="component" value="Unassembled WGS sequence"/>
</dbReference>
<evidence type="ECO:0000256" key="1">
    <source>
        <dbReference type="SAM" id="MobiDB-lite"/>
    </source>
</evidence>
<protein>
    <submittedName>
        <fullName evidence="2">Uncharacterized protein</fullName>
    </submittedName>
</protein>
<reference evidence="2" key="1">
    <citation type="journal article" date="2020" name="Stud. Mycol.">
        <title>101 Dothideomycetes genomes: a test case for predicting lifestyles and emergence of pathogens.</title>
        <authorList>
            <person name="Haridas S."/>
            <person name="Albert R."/>
            <person name="Binder M."/>
            <person name="Bloem J."/>
            <person name="Labutti K."/>
            <person name="Salamov A."/>
            <person name="Andreopoulos B."/>
            <person name="Baker S."/>
            <person name="Barry K."/>
            <person name="Bills G."/>
            <person name="Bluhm B."/>
            <person name="Cannon C."/>
            <person name="Castanera R."/>
            <person name="Culley D."/>
            <person name="Daum C."/>
            <person name="Ezra D."/>
            <person name="Gonzalez J."/>
            <person name="Henrissat B."/>
            <person name="Kuo A."/>
            <person name="Liang C."/>
            <person name="Lipzen A."/>
            <person name="Lutzoni F."/>
            <person name="Magnuson J."/>
            <person name="Mondo S."/>
            <person name="Nolan M."/>
            <person name="Ohm R."/>
            <person name="Pangilinan J."/>
            <person name="Park H.-J."/>
            <person name="Ramirez L."/>
            <person name="Alfaro M."/>
            <person name="Sun H."/>
            <person name="Tritt A."/>
            <person name="Yoshinaga Y."/>
            <person name="Zwiers L.-H."/>
            <person name="Turgeon B."/>
            <person name="Goodwin S."/>
            <person name="Spatafora J."/>
            <person name="Crous P."/>
            <person name="Grigoriev I."/>
        </authorList>
    </citation>
    <scope>NUCLEOTIDE SEQUENCE</scope>
    <source>
        <strain evidence="2">CBS 122681</strain>
    </source>
</reference>
<evidence type="ECO:0000313" key="2">
    <source>
        <dbReference type="EMBL" id="KAF2658262.1"/>
    </source>
</evidence>
<organism evidence="2 3">
    <name type="scientific">Lophiostoma macrostomum CBS 122681</name>
    <dbReference type="NCBI Taxonomy" id="1314788"/>
    <lineage>
        <taxon>Eukaryota</taxon>
        <taxon>Fungi</taxon>
        <taxon>Dikarya</taxon>
        <taxon>Ascomycota</taxon>
        <taxon>Pezizomycotina</taxon>
        <taxon>Dothideomycetes</taxon>
        <taxon>Pleosporomycetidae</taxon>
        <taxon>Pleosporales</taxon>
        <taxon>Lophiostomataceae</taxon>
        <taxon>Lophiostoma</taxon>
    </lineage>
</organism>
<feature type="compositionally biased region" description="Basic residues" evidence="1">
    <location>
        <begin position="1"/>
        <end position="11"/>
    </location>
</feature>
<feature type="compositionally biased region" description="Polar residues" evidence="1">
    <location>
        <begin position="102"/>
        <end position="111"/>
    </location>
</feature>
<evidence type="ECO:0000313" key="3">
    <source>
        <dbReference type="Proteomes" id="UP000799324"/>
    </source>
</evidence>
<dbReference type="AlphaFoldDB" id="A0A6A6TEV7"/>
<name>A0A6A6TEV7_9PLEO</name>
<proteinExistence type="predicted"/>
<sequence>MPITQRKKWTRRPVQSPESEKSSIEMRHIESVEDRLEDRGEETRAVRVPGTRHRVRSPLPPPQEPPRRPSFPQQPIHILSCARQFLDRSSPPSDSESPNVMGRTQNTSSGRCNMSTEMKALAETHYTALLEENRPLQAESVCMDRKAQKTTCQWTQASPCMYPCFFASRLETVSHRRGCLRGARIY</sequence>
<feature type="compositionally biased region" description="Low complexity" evidence="1">
    <location>
        <begin position="89"/>
        <end position="98"/>
    </location>
</feature>
<keyword evidence="3" id="KW-1185">Reference proteome</keyword>
<dbReference type="EMBL" id="MU004316">
    <property type="protein sequence ID" value="KAF2658262.1"/>
    <property type="molecule type" value="Genomic_DNA"/>
</dbReference>
<feature type="region of interest" description="Disordered" evidence="1">
    <location>
        <begin position="86"/>
        <end position="111"/>
    </location>
</feature>
<feature type="compositionally biased region" description="Basic and acidic residues" evidence="1">
    <location>
        <begin position="18"/>
        <end position="45"/>
    </location>
</feature>